<sequence length="86" mass="9919">MCYRLDCWRSRIVEETNGEESGWDAGAVAEAFFGRHKVESVVKMAKSMGDRKLNDSDSFSRFLKDQKAVDKRVDEVIEKERENVSD</sequence>
<reference evidence="1 2" key="2">
    <citation type="journal article" date="2022" name="Mol. Ecol. Resour.">
        <title>The genomes of chicory, endive, great burdock and yacon provide insights into Asteraceae paleo-polyploidization history and plant inulin production.</title>
        <authorList>
            <person name="Fan W."/>
            <person name="Wang S."/>
            <person name="Wang H."/>
            <person name="Wang A."/>
            <person name="Jiang F."/>
            <person name="Liu H."/>
            <person name="Zhao H."/>
            <person name="Xu D."/>
            <person name="Zhang Y."/>
        </authorList>
    </citation>
    <scope>NUCLEOTIDE SEQUENCE [LARGE SCALE GENOMIC DNA]</scope>
    <source>
        <strain evidence="2">cv. Yunnan</strain>
        <tissue evidence="1">Leaves</tissue>
    </source>
</reference>
<evidence type="ECO:0000313" key="2">
    <source>
        <dbReference type="Proteomes" id="UP001056120"/>
    </source>
</evidence>
<proteinExistence type="predicted"/>
<gene>
    <name evidence="1" type="ORF">L1987_03753</name>
</gene>
<keyword evidence="2" id="KW-1185">Reference proteome</keyword>
<name>A0ACB9KBH0_9ASTR</name>
<organism evidence="1 2">
    <name type="scientific">Smallanthus sonchifolius</name>
    <dbReference type="NCBI Taxonomy" id="185202"/>
    <lineage>
        <taxon>Eukaryota</taxon>
        <taxon>Viridiplantae</taxon>
        <taxon>Streptophyta</taxon>
        <taxon>Embryophyta</taxon>
        <taxon>Tracheophyta</taxon>
        <taxon>Spermatophyta</taxon>
        <taxon>Magnoliopsida</taxon>
        <taxon>eudicotyledons</taxon>
        <taxon>Gunneridae</taxon>
        <taxon>Pentapetalae</taxon>
        <taxon>asterids</taxon>
        <taxon>campanulids</taxon>
        <taxon>Asterales</taxon>
        <taxon>Asteraceae</taxon>
        <taxon>Asteroideae</taxon>
        <taxon>Heliantheae alliance</taxon>
        <taxon>Millerieae</taxon>
        <taxon>Smallanthus</taxon>
    </lineage>
</organism>
<reference evidence="2" key="1">
    <citation type="journal article" date="2022" name="Mol. Ecol. Resour.">
        <title>The genomes of chicory, endive, great burdock and yacon provide insights into Asteraceae palaeo-polyploidization history and plant inulin production.</title>
        <authorList>
            <person name="Fan W."/>
            <person name="Wang S."/>
            <person name="Wang H."/>
            <person name="Wang A."/>
            <person name="Jiang F."/>
            <person name="Liu H."/>
            <person name="Zhao H."/>
            <person name="Xu D."/>
            <person name="Zhang Y."/>
        </authorList>
    </citation>
    <scope>NUCLEOTIDE SEQUENCE [LARGE SCALE GENOMIC DNA]</scope>
    <source>
        <strain evidence="2">cv. Yunnan</strain>
    </source>
</reference>
<comment type="caution">
    <text evidence="1">The sequence shown here is derived from an EMBL/GenBank/DDBJ whole genome shotgun (WGS) entry which is preliminary data.</text>
</comment>
<accession>A0ACB9KBH0</accession>
<protein>
    <submittedName>
        <fullName evidence="1">Uncharacterized protein</fullName>
    </submittedName>
</protein>
<dbReference type="Proteomes" id="UP001056120">
    <property type="component" value="Linkage Group LG01"/>
</dbReference>
<evidence type="ECO:0000313" key="1">
    <source>
        <dbReference type="EMBL" id="KAI3829626.1"/>
    </source>
</evidence>
<dbReference type="EMBL" id="CM042018">
    <property type="protein sequence ID" value="KAI3829626.1"/>
    <property type="molecule type" value="Genomic_DNA"/>
</dbReference>